<organism evidence="6 7">
    <name type="scientific">Pseudomonas machongensis</name>
    <dbReference type="NCBI Taxonomy" id="3110229"/>
    <lineage>
        <taxon>Bacteria</taxon>
        <taxon>Pseudomonadati</taxon>
        <taxon>Pseudomonadota</taxon>
        <taxon>Gammaproteobacteria</taxon>
        <taxon>Pseudomonadales</taxon>
        <taxon>Pseudomonadaceae</taxon>
        <taxon>Pseudomonas</taxon>
    </lineage>
</organism>
<gene>
    <name evidence="6" type="ORF">VA602_12040</name>
</gene>
<dbReference type="Pfam" id="PF07804">
    <property type="entry name" value="HipA_C"/>
    <property type="match status" value="1"/>
</dbReference>
<sequence>MPSAYIYMEHPQTGEVLTLGRLTLNGNRPGEFVYSPAVLDSKVWVPDPFHYPLSDQVFSVASNHGVPGFIDDALPDGWGERLLQRLKRDPITRYDLLIDSPNSDRAGNLMTGRDKNPPVGVGQKPLPRLSGLDKFIEACDVVYDQDIDEETARILGVRDQRSSAGGARPKRTFQGDGKLILAKPHDRYDQYELAPVEHACMTFAAMKGMRVANTSLYLDGKGPTLLVERFDRRYVDGVFRRVPMLSGLTLLKTDWTLLDLQARSYARLANEMHRRGVPDQDLRELYMRMAYNALVGNADDHPRNHAVIFINDGWRLSPMYDVLPILDEGPAKYMSMSVGLDGARVARANLLSQRQHFGLVQDEAEGILDLVAGWADELKEYYADFLQGKVLELARNATSARRILG</sequence>
<protein>
    <submittedName>
        <fullName evidence="6">Type II toxin-antitoxin system HipA family toxin</fullName>
    </submittedName>
</protein>
<keyword evidence="7" id="KW-1185">Reference proteome</keyword>
<evidence type="ECO:0000259" key="4">
    <source>
        <dbReference type="Pfam" id="PF07804"/>
    </source>
</evidence>
<dbReference type="Proteomes" id="UP001302573">
    <property type="component" value="Unassembled WGS sequence"/>
</dbReference>
<dbReference type="InterPro" id="IPR052028">
    <property type="entry name" value="HipA_Ser/Thr_kinase"/>
</dbReference>
<reference evidence="6 7" key="1">
    <citation type="submission" date="2023-12" db="EMBL/GenBank/DDBJ databases">
        <title>Pseudomonas machongensis sp. nov., isolated from wilted pepper plants (Capsicum annuum).</title>
        <authorList>
            <person name="Qiu M."/>
            <person name="Li Y."/>
            <person name="Liu Q."/>
            <person name="Zhang X."/>
            <person name="Huang Y."/>
            <person name="Guo R."/>
            <person name="Hu M."/>
            <person name="Zhou J."/>
            <person name="Zhou X."/>
        </authorList>
    </citation>
    <scope>NUCLEOTIDE SEQUENCE [LARGE SCALE GENOMIC DNA]</scope>
    <source>
        <strain evidence="6 7">MH2</strain>
    </source>
</reference>
<feature type="domain" description="HipA N-terminal subdomain 1" evidence="5">
    <location>
        <begin position="19"/>
        <end position="98"/>
    </location>
</feature>
<dbReference type="EMBL" id="JAYFUI010000109">
    <property type="protein sequence ID" value="MEA5672069.1"/>
    <property type="molecule type" value="Genomic_DNA"/>
</dbReference>
<keyword evidence="2" id="KW-0808">Transferase</keyword>
<dbReference type="PANTHER" id="PTHR37419">
    <property type="entry name" value="SERINE/THREONINE-PROTEIN KINASE TOXIN HIPA"/>
    <property type="match status" value="1"/>
</dbReference>
<comment type="similarity">
    <text evidence="1">Belongs to the HipA Ser/Thr kinase family.</text>
</comment>
<accession>A0ABU5VFC5</accession>
<evidence type="ECO:0000259" key="5">
    <source>
        <dbReference type="Pfam" id="PF13657"/>
    </source>
</evidence>
<feature type="domain" description="HipA-like C-terminal" evidence="4">
    <location>
        <begin position="162"/>
        <end position="372"/>
    </location>
</feature>
<evidence type="ECO:0000313" key="7">
    <source>
        <dbReference type="Proteomes" id="UP001302573"/>
    </source>
</evidence>
<evidence type="ECO:0000256" key="1">
    <source>
        <dbReference type="ARBA" id="ARBA00010164"/>
    </source>
</evidence>
<proteinExistence type="inferred from homology"/>
<keyword evidence="3" id="KW-0418">Kinase</keyword>
<name>A0ABU5VFC5_9PSED</name>
<dbReference type="InterPro" id="IPR017508">
    <property type="entry name" value="HipA_N1"/>
</dbReference>
<comment type="caution">
    <text evidence="6">The sequence shown here is derived from an EMBL/GenBank/DDBJ whole genome shotgun (WGS) entry which is preliminary data.</text>
</comment>
<evidence type="ECO:0000256" key="3">
    <source>
        <dbReference type="ARBA" id="ARBA00022777"/>
    </source>
</evidence>
<dbReference type="Pfam" id="PF13657">
    <property type="entry name" value="Couple_hipA"/>
    <property type="match status" value="1"/>
</dbReference>
<dbReference type="InterPro" id="IPR012893">
    <property type="entry name" value="HipA-like_C"/>
</dbReference>
<dbReference type="RefSeq" id="WP_323453301.1">
    <property type="nucleotide sequence ID" value="NZ_JAYFUI010000109.1"/>
</dbReference>
<evidence type="ECO:0000256" key="2">
    <source>
        <dbReference type="ARBA" id="ARBA00022679"/>
    </source>
</evidence>
<evidence type="ECO:0000313" key="6">
    <source>
        <dbReference type="EMBL" id="MEA5672069.1"/>
    </source>
</evidence>